<keyword evidence="3" id="KW-1185">Reference proteome</keyword>
<evidence type="ECO:0000313" key="3">
    <source>
        <dbReference type="Proteomes" id="UP000265462"/>
    </source>
</evidence>
<keyword evidence="1" id="KW-0472">Membrane</keyword>
<dbReference type="Proteomes" id="UP000265462">
    <property type="component" value="Chromosome"/>
</dbReference>
<organism evidence="2 3">
    <name type="scientific">Bacillus caldolyticus</name>
    <dbReference type="NCBI Taxonomy" id="1394"/>
    <lineage>
        <taxon>Bacteria</taxon>
        <taxon>Bacillati</taxon>
        <taxon>Bacillota</taxon>
        <taxon>Bacilli</taxon>
        <taxon>Bacillales</taxon>
        <taxon>Anoxybacillaceae</taxon>
        <taxon>Geobacillus</taxon>
        <taxon>Geobacillus thermoleovorans group</taxon>
    </lineage>
</organism>
<evidence type="ECO:0000256" key="1">
    <source>
        <dbReference type="SAM" id="Phobius"/>
    </source>
</evidence>
<feature type="transmembrane region" description="Helical" evidence="1">
    <location>
        <begin position="20"/>
        <end position="38"/>
    </location>
</feature>
<evidence type="ECO:0000313" key="2">
    <source>
        <dbReference type="EMBL" id="AUI35451.1"/>
    </source>
</evidence>
<protein>
    <submittedName>
        <fullName evidence="2">Uncharacterized protein</fullName>
    </submittedName>
</protein>
<keyword evidence="1" id="KW-0812">Transmembrane</keyword>
<reference evidence="2 3" key="1">
    <citation type="submission" date="2018-02" db="EMBL/GenBank/DDBJ databases">
        <title>Complete genome and methylome analysis of Bacillus caldolyticus.</title>
        <authorList>
            <person name="Fomenkov A.I."/>
            <person name="Mersha F."/>
            <person name="Vincze T."/>
            <person name="Roberts R.J."/>
        </authorList>
    </citation>
    <scope>NUCLEOTIDE SEQUENCE [LARGE SCALE GENOMIC DNA]</scope>
    <source>
        <strain evidence="2 3">NEB414</strain>
    </source>
</reference>
<dbReference type="EMBL" id="CP025074">
    <property type="protein sequence ID" value="AUI35451.1"/>
    <property type="molecule type" value="Genomic_DNA"/>
</dbReference>
<keyword evidence="1" id="KW-1133">Transmembrane helix</keyword>
<gene>
    <name evidence="2" type="ORF">CWI35_02005</name>
</gene>
<accession>A0ABM6QJ85</accession>
<proteinExistence type="predicted"/>
<name>A0ABM6QJ85_BACCL</name>
<sequence length="62" mass="7056">MNSSGVSMTRNGLMTLWSDWYNVSPISLSIPTAVVIRSKRKVRETKMIFNARHLPLFEVSVC</sequence>